<gene>
    <name evidence="3" type="ORF">SAMN06265338_102200</name>
</gene>
<sequence>MSHDNRQNGALRSNLREDLLVRRRPSNMPQSGDDDASAATPAVAYVRMSTDHQKYSTENQLDVIRRYATARGLRILRVYEDSGRSGLRIDGREAIQALIAEVRSGTADFTAILVYDVSRWGRFQDADEGAYHEHVCSRAGIRVHYCGEQFENDGSIGSNLLKTVKRVMAGEYSRELSVKVFAGQCRLVELGFRQGGAPGYGLRRVLIDERRNVKGQLGRGDRKSLQTDRVVLAPGPPHEVELVRRMYRMFVEDGRSEREIAATLNMEGIATDCGRWWTRASVHQILTNEKYIGNNVYNKVSFKLKQRRVANPREMWIRAERAYPSIIDLALFERARAIVDVRARHYSDEDLLSLLQTLLDQQGMLSGMVIDEREDMPSSSIYRHRFGSLLRAYELIGYDPDRDYRYIEINRALRRAHPQIVADIVAGVQRAGGAAAQDPVSELLSINGEFTASVVIARSFKTSSGALRWRVRLDVGLVPDMTIAIRLDERNVAPLDYYVLPSIDMNTPRLKLAEQNGLSLDAYRFESLDFFFALAGRVRFAEAA</sequence>
<feature type="domain" description="Recombinase" evidence="2">
    <location>
        <begin position="222"/>
        <end position="345"/>
    </location>
</feature>
<dbReference type="PROSITE" id="PS51737">
    <property type="entry name" value="RECOMBINASE_DNA_BIND"/>
    <property type="match status" value="1"/>
</dbReference>
<name>A0A212R058_RHOAC</name>
<dbReference type="EMBL" id="FYDG01000002">
    <property type="protein sequence ID" value="SNB65354.1"/>
    <property type="molecule type" value="Genomic_DNA"/>
</dbReference>
<dbReference type="SMART" id="SM00857">
    <property type="entry name" value="Resolvase"/>
    <property type="match status" value="1"/>
</dbReference>
<evidence type="ECO:0000313" key="4">
    <source>
        <dbReference type="Proteomes" id="UP000198418"/>
    </source>
</evidence>
<dbReference type="CDD" id="cd00338">
    <property type="entry name" value="Ser_Recombinase"/>
    <property type="match status" value="1"/>
</dbReference>
<feature type="region of interest" description="Disordered" evidence="1">
    <location>
        <begin position="1"/>
        <end position="39"/>
    </location>
</feature>
<accession>A0A212R058</accession>
<dbReference type="Pfam" id="PF00239">
    <property type="entry name" value="Resolvase"/>
    <property type="match status" value="1"/>
</dbReference>
<dbReference type="InterPro" id="IPR036162">
    <property type="entry name" value="Resolvase-like_N_sf"/>
</dbReference>
<evidence type="ECO:0000256" key="1">
    <source>
        <dbReference type="SAM" id="MobiDB-lite"/>
    </source>
</evidence>
<dbReference type="FunFam" id="3.40.50.1390:FF:000008">
    <property type="entry name" value="DNA recombinase"/>
    <property type="match status" value="1"/>
</dbReference>
<dbReference type="Gene3D" id="3.90.1750.20">
    <property type="entry name" value="Putative Large Serine Recombinase, Chain B, Domain 2"/>
    <property type="match status" value="1"/>
</dbReference>
<proteinExistence type="predicted"/>
<evidence type="ECO:0000313" key="3">
    <source>
        <dbReference type="EMBL" id="SNB65354.1"/>
    </source>
</evidence>
<dbReference type="InterPro" id="IPR006119">
    <property type="entry name" value="Resolv_N"/>
</dbReference>
<evidence type="ECO:0000259" key="2">
    <source>
        <dbReference type="PROSITE" id="PS51737"/>
    </source>
</evidence>
<dbReference type="InterPro" id="IPR038109">
    <property type="entry name" value="DNA_bind_recomb_sf"/>
</dbReference>
<keyword evidence="4" id="KW-1185">Reference proteome</keyword>
<dbReference type="Pfam" id="PF07508">
    <property type="entry name" value="Recombinase"/>
    <property type="match status" value="1"/>
</dbReference>
<dbReference type="PANTHER" id="PTHR30461">
    <property type="entry name" value="DNA-INVERTASE FROM LAMBDOID PROPHAGE"/>
    <property type="match status" value="1"/>
</dbReference>
<dbReference type="PANTHER" id="PTHR30461:SF23">
    <property type="entry name" value="DNA RECOMBINASE-RELATED"/>
    <property type="match status" value="1"/>
</dbReference>
<dbReference type="GO" id="GO:0003677">
    <property type="term" value="F:DNA binding"/>
    <property type="evidence" value="ECO:0007669"/>
    <property type="project" value="InterPro"/>
</dbReference>
<dbReference type="Proteomes" id="UP000198418">
    <property type="component" value="Unassembled WGS sequence"/>
</dbReference>
<protein>
    <submittedName>
        <fullName evidence="3">Site-specific DNA recombinase</fullName>
    </submittedName>
</protein>
<dbReference type="GO" id="GO:0000150">
    <property type="term" value="F:DNA strand exchange activity"/>
    <property type="evidence" value="ECO:0007669"/>
    <property type="project" value="InterPro"/>
</dbReference>
<dbReference type="Gene3D" id="3.40.50.1390">
    <property type="entry name" value="Resolvase, N-terminal catalytic domain"/>
    <property type="match status" value="1"/>
</dbReference>
<dbReference type="InterPro" id="IPR050639">
    <property type="entry name" value="SSR_resolvase"/>
</dbReference>
<dbReference type="RefSeq" id="WP_338064162.1">
    <property type="nucleotide sequence ID" value="NZ_FYDG01000002.1"/>
</dbReference>
<reference evidence="4" key="1">
    <citation type="submission" date="2017-06" db="EMBL/GenBank/DDBJ databases">
        <authorList>
            <person name="Varghese N."/>
            <person name="Submissions S."/>
        </authorList>
    </citation>
    <scope>NUCLEOTIDE SEQUENCE [LARGE SCALE GENOMIC DNA]</scope>
    <source>
        <strain evidence="4">DSM 137</strain>
    </source>
</reference>
<dbReference type="SUPFAM" id="SSF53041">
    <property type="entry name" value="Resolvase-like"/>
    <property type="match status" value="1"/>
</dbReference>
<dbReference type="AlphaFoldDB" id="A0A212R058"/>
<dbReference type="InterPro" id="IPR011109">
    <property type="entry name" value="DNA_bind_recombinase_dom"/>
</dbReference>
<organism evidence="3 4">
    <name type="scientific">Rhodoblastus acidophilus</name>
    <name type="common">Rhodopseudomonas acidophila</name>
    <dbReference type="NCBI Taxonomy" id="1074"/>
    <lineage>
        <taxon>Bacteria</taxon>
        <taxon>Pseudomonadati</taxon>
        <taxon>Pseudomonadota</taxon>
        <taxon>Alphaproteobacteria</taxon>
        <taxon>Hyphomicrobiales</taxon>
        <taxon>Rhodoblastaceae</taxon>
        <taxon>Rhodoblastus</taxon>
    </lineage>
</organism>